<dbReference type="InterPro" id="IPR016181">
    <property type="entry name" value="Acyl_CoA_acyltransferase"/>
</dbReference>
<dbReference type="RefSeq" id="WP_136558913.1">
    <property type="nucleotide sequence ID" value="NZ_STGT01000003.1"/>
</dbReference>
<dbReference type="InterPro" id="IPR000182">
    <property type="entry name" value="GNAT_dom"/>
</dbReference>
<organism evidence="4 5">
    <name type="scientific">Rhizobium rhizophilum</name>
    <dbReference type="NCBI Taxonomy" id="1850373"/>
    <lineage>
        <taxon>Bacteria</taxon>
        <taxon>Pseudomonadati</taxon>
        <taxon>Pseudomonadota</taxon>
        <taxon>Alphaproteobacteria</taxon>
        <taxon>Hyphomicrobiales</taxon>
        <taxon>Rhizobiaceae</taxon>
        <taxon>Rhizobium/Agrobacterium group</taxon>
        <taxon>Rhizobium</taxon>
    </lineage>
</organism>
<dbReference type="SUPFAM" id="SSF55729">
    <property type="entry name" value="Acyl-CoA N-acyltransferases (Nat)"/>
    <property type="match status" value="1"/>
</dbReference>
<keyword evidence="2" id="KW-0012">Acyltransferase</keyword>
<evidence type="ECO:0000313" key="4">
    <source>
        <dbReference type="EMBL" id="THV14235.1"/>
    </source>
</evidence>
<dbReference type="Gene3D" id="3.40.630.30">
    <property type="match status" value="1"/>
</dbReference>
<dbReference type="PANTHER" id="PTHR43420">
    <property type="entry name" value="ACETYLTRANSFERASE"/>
    <property type="match status" value="1"/>
</dbReference>
<dbReference type="Proteomes" id="UP000309667">
    <property type="component" value="Unassembled WGS sequence"/>
</dbReference>
<evidence type="ECO:0000313" key="5">
    <source>
        <dbReference type="Proteomes" id="UP000309667"/>
    </source>
</evidence>
<sequence length="173" mass="19247">MQHFLIRLLSADDAPEFRETRLAGLQDHPEAFGADLEDESSRSVEWFADRLRKSAVFGGFNEARELCGLIAVARSESPKTRHSASIWGMYVKAAYRGTGLSASLLNVAVTYAFEHCSTVRLAVVESNHAARRLYSKAGFREWARDLAALKVGDVFHDEIMMRLDKPPAAETTS</sequence>
<reference evidence="4 5" key="1">
    <citation type="submission" date="2019-04" db="EMBL/GenBank/DDBJ databases">
        <title>Genome sequence of strain 7209-2.</title>
        <authorList>
            <person name="Gao J."/>
            <person name="Sun J."/>
        </authorList>
    </citation>
    <scope>NUCLEOTIDE SEQUENCE [LARGE SCALE GENOMIC DNA]</scope>
    <source>
        <strain evidence="4 5">7209-2</strain>
    </source>
</reference>
<keyword evidence="1" id="KW-0808">Transferase</keyword>
<dbReference type="PROSITE" id="PS51186">
    <property type="entry name" value="GNAT"/>
    <property type="match status" value="1"/>
</dbReference>
<accession>A0ABY2QUL9</accession>
<dbReference type="EMBL" id="STGT01000003">
    <property type="protein sequence ID" value="THV14235.1"/>
    <property type="molecule type" value="Genomic_DNA"/>
</dbReference>
<name>A0ABY2QUL9_9HYPH</name>
<dbReference type="CDD" id="cd04301">
    <property type="entry name" value="NAT_SF"/>
    <property type="match status" value="1"/>
</dbReference>
<protein>
    <submittedName>
        <fullName evidence="4">GNAT family N-acetyltransferase</fullName>
    </submittedName>
</protein>
<evidence type="ECO:0000256" key="2">
    <source>
        <dbReference type="ARBA" id="ARBA00023315"/>
    </source>
</evidence>
<evidence type="ECO:0000259" key="3">
    <source>
        <dbReference type="PROSITE" id="PS51186"/>
    </source>
</evidence>
<dbReference type="InterPro" id="IPR050680">
    <property type="entry name" value="YpeA/RimI_acetyltransf"/>
</dbReference>
<proteinExistence type="predicted"/>
<dbReference type="PANTHER" id="PTHR43420:SF47">
    <property type="entry name" value="N-ACETYLTRANSFERASE DOMAIN-CONTAINING PROTEIN"/>
    <property type="match status" value="1"/>
</dbReference>
<keyword evidence="5" id="KW-1185">Reference proteome</keyword>
<dbReference type="Pfam" id="PF00583">
    <property type="entry name" value="Acetyltransf_1"/>
    <property type="match status" value="1"/>
</dbReference>
<feature type="domain" description="N-acetyltransferase" evidence="3">
    <location>
        <begin position="4"/>
        <end position="166"/>
    </location>
</feature>
<comment type="caution">
    <text evidence="4">The sequence shown here is derived from an EMBL/GenBank/DDBJ whole genome shotgun (WGS) entry which is preliminary data.</text>
</comment>
<evidence type="ECO:0000256" key="1">
    <source>
        <dbReference type="ARBA" id="ARBA00022679"/>
    </source>
</evidence>
<gene>
    <name evidence="4" type="ORF">E9677_15285</name>
</gene>